<dbReference type="EMBL" id="CAJFDH010000003">
    <property type="protein sequence ID" value="CAD5214870.1"/>
    <property type="molecule type" value="Genomic_DNA"/>
</dbReference>
<dbReference type="Proteomes" id="UP000783686">
    <property type="component" value="Unassembled WGS sequence"/>
</dbReference>
<dbReference type="InterPro" id="IPR005026">
    <property type="entry name" value="SAPAP"/>
</dbReference>
<dbReference type="EMBL" id="CAJFCW020000003">
    <property type="protein sequence ID" value="CAG9103353.1"/>
    <property type="molecule type" value="Genomic_DNA"/>
</dbReference>
<organism evidence="3 4">
    <name type="scientific">Bursaphelenchus okinawaensis</name>
    <dbReference type="NCBI Taxonomy" id="465554"/>
    <lineage>
        <taxon>Eukaryota</taxon>
        <taxon>Metazoa</taxon>
        <taxon>Ecdysozoa</taxon>
        <taxon>Nematoda</taxon>
        <taxon>Chromadorea</taxon>
        <taxon>Rhabditida</taxon>
        <taxon>Tylenchina</taxon>
        <taxon>Tylenchomorpha</taxon>
        <taxon>Aphelenchoidea</taxon>
        <taxon>Aphelenchoididae</taxon>
        <taxon>Bursaphelenchus</taxon>
    </lineage>
</organism>
<evidence type="ECO:0000313" key="4">
    <source>
        <dbReference type="Proteomes" id="UP000614601"/>
    </source>
</evidence>
<sequence>MRVLDWLCGYCRCDAPNRDESAAYLADPKSSAGDLPEKKPVVLCTDQPRSNGLEQAFKPRLQATLELQKEIKEDQSAKALPAANNDMSLSVITFSSVEQSVNAYRELCQNVNAVLNDRINRMENLLETQKGLPEEVEDDIRLARGKMMVIRKNNLTKFSKLVEAAEDTEQGIADLTGFWGLVHAELEDVKRACGRVEQARQNLWQAVPLPPSPQQPTARTPGTRRVSTGNRNGTATPNRTPKPTPKTNPKLREFMAQKRKEMQDKVVAEPQTVA</sequence>
<feature type="compositionally biased region" description="Polar residues" evidence="2">
    <location>
        <begin position="215"/>
        <end position="233"/>
    </location>
</feature>
<protein>
    <submittedName>
        <fullName evidence="3">Uncharacterized protein</fullName>
    </submittedName>
</protein>
<reference evidence="3" key="1">
    <citation type="submission" date="2020-09" db="EMBL/GenBank/DDBJ databases">
        <authorList>
            <person name="Kikuchi T."/>
        </authorList>
    </citation>
    <scope>NUCLEOTIDE SEQUENCE</scope>
    <source>
        <strain evidence="3">SH1</strain>
    </source>
</reference>
<feature type="region of interest" description="Disordered" evidence="2">
    <location>
        <begin position="204"/>
        <end position="274"/>
    </location>
</feature>
<dbReference type="Proteomes" id="UP000614601">
    <property type="component" value="Unassembled WGS sequence"/>
</dbReference>
<feature type="compositionally biased region" description="Basic and acidic residues" evidence="2">
    <location>
        <begin position="250"/>
        <end position="267"/>
    </location>
</feature>
<proteinExistence type="inferred from homology"/>
<comment type="similarity">
    <text evidence="1">Belongs to the SAPAP family.</text>
</comment>
<dbReference type="OrthoDB" id="10023951at2759"/>
<evidence type="ECO:0000256" key="2">
    <source>
        <dbReference type="SAM" id="MobiDB-lite"/>
    </source>
</evidence>
<accession>A0A811KEW7</accession>
<dbReference type="AlphaFoldDB" id="A0A811KEW7"/>
<comment type="caution">
    <text evidence="3">The sequence shown here is derived from an EMBL/GenBank/DDBJ whole genome shotgun (WGS) entry which is preliminary data.</text>
</comment>
<keyword evidence="4" id="KW-1185">Reference proteome</keyword>
<name>A0A811KEW7_9BILA</name>
<evidence type="ECO:0000256" key="1">
    <source>
        <dbReference type="ARBA" id="ARBA00008839"/>
    </source>
</evidence>
<dbReference type="GO" id="GO:0023052">
    <property type="term" value="P:signaling"/>
    <property type="evidence" value="ECO:0007669"/>
    <property type="project" value="InterPro"/>
</dbReference>
<dbReference type="PANTHER" id="PTHR12353:SF1">
    <property type="entry name" value="DISKS LARGE-ASSOCIATED PROTEIN 5"/>
    <property type="match status" value="1"/>
</dbReference>
<gene>
    <name evidence="3" type="ORF">BOKJ2_LOCUS5809</name>
</gene>
<dbReference type="PANTHER" id="PTHR12353">
    <property type="entry name" value="DISKS LARGE-ASSOCIATED PROTEIN DAP SAP90/PSD-95-ASSOCIATED PROTEIN"/>
    <property type="match status" value="1"/>
</dbReference>
<evidence type="ECO:0000313" key="3">
    <source>
        <dbReference type="EMBL" id="CAD5214870.1"/>
    </source>
</evidence>